<name>A0AC34G159_9BILA</name>
<reference evidence="2" key="1">
    <citation type="submission" date="2022-11" db="UniProtKB">
        <authorList>
            <consortium name="WormBaseParasite"/>
        </authorList>
    </citation>
    <scope>IDENTIFICATION</scope>
</reference>
<accession>A0AC34G159</accession>
<sequence>MEGGVGAEIKAPLASYDSYDSDDDEMIPAVAEQENIPTGTEPKVNKSKEELQQWPDFIQDRIQLFDKLMAKHKKELATKTSEPIKITLGDGKIIEGESWKTTPFQIAEKISRGLADQAVIAKVNNE</sequence>
<protein>
    <submittedName>
        <fullName evidence="2">TGS domain-containing protein</fullName>
    </submittedName>
</protein>
<evidence type="ECO:0000313" key="1">
    <source>
        <dbReference type="Proteomes" id="UP000887579"/>
    </source>
</evidence>
<dbReference type="WBParaSite" id="ES5_v2.g23404.t1">
    <property type="protein sequence ID" value="ES5_v2.g23404.t1"/>
    <property type="gene ID" value="ES5_v2.g23404"/>
</dbReference>
<proteinExistence type="predicted"/>
<organism evidence="1 2">
    <name type="scientific">Panagrolaimus sp. ES5</name>
    <dbReference type="NCBI Taxonomy" id="591445"/>
    <lineage>
        <taxon>Eukaryota</taxon>
        <taxon>Metazoa</taxon>
        <taxon>Ecdysozoa</taxon>
        <taxon>Nematoda</taxon>
        <taxon>Chromadorea</taxon>
        <taxon>Rhabditida</taxon>
        <taxon>Tylenchina</taxon>
        <taxon>Panagrolaimomorpha</taxon>
        <taxon>Panagrolaimoidea</taxon>
        <taxon>Panagrolaimidae</taxon>
        <taxon>Panagrolaimus</taxon>
    </lineage>
</organism>
<dbReference type="Proteomes" id="UP000887579">
    <property type="component" value="Unplaced"/>
</dbReference>
<evidence type="ECO:0000313" key="2">
    <source>
        <dbReference type="WBParaSite" id="ES5_v2.g23404.t1"/>
    </source>
</evidence>